<accession>A0A9J6FQ72</accession>
<dbReference type="AlphaFoldDB" id="A0A9J6FQ72"/>
<keyword evidence="1" id="KW-0472">Membrane</keyword>
<evidence type="ECO:0000313" key="3">
    <source>
        <dbReference type="Proteomes" id="UP000821853"/>
    </source>
</evidence>
<protein>
    <submittedName>
        <fullName evidence="2">Uncharacterized protein</fullName>
    </submittedName>
</protein>
<organism evidence="2 3">
    <name type="scientific">Haemaphysalis longicornis</name>
    <name type="common">Bush tick</name>
    <dbReference type="NCBI Taxonomy" id="44386"/>
    <lineage>
        <taxon>Eukaryota</taxon>
        <taxon>Metazoa</taxon>
        <taxon>Ecdysozoa</taxon>
        <taxon>Arthropoda</taxon>
        <taxon>Chelicerata</taxon>
        <taxon>Arachnida</taxon>
        <taxon>Acari</taxon>
        <taxon>Parasitiformes</taxon>
        <taxon>Ixodida</taxon>
        <taxon>Ixodoidea</taxon>
        <taxon>Ixodidae</taxon>
        <taxon>Haemaphysalinae</taxon>
        <taxon>Haemaphysalis</taxon>
    </lineage>
</organism>
<evidence type="ECO:0000313" key="2">
    <source>
        <dbReference type="EMBL" id="KAH9364401.1"/>
    </source>
</evidence>
<dbReference type="VEuPathDB" id="VectorBase:HLOH_044986"/>
<gene>
    <name evidence="2" type="ORF">HPB48_012138</name>
</gene>
<dbReference type="Proteomes" id="UP000821853">
    <property type="component" value="Chromosome 10"/>
</dbReference>
<evidence type="ECO:0000256" key="1">
    <source>
        <dbReference type="SAM" id="Phobius"/>
    </source>
</evidence>
<name>A0A9J6FQ72_HAELO</name>
<feature type="transmembrane region" description="Helical" evidence="1">
    <location>
        <begin position="63"/>
        <end position="88"/>
    </location>
</feature>
<dbReference type="EMBL" id="JABSTR010000002">
    <property type="protein sequence ID" value="KAH9364401.1"/>
    <property type="molecule type" value="Genomic_DNA"/>
</dbReference>
<proteinExistence type="predicted"/>
<reference evidence="2 3" key="1">
    <citation type="journal article" date="2020" name="Cell">
        <title>Large-Scale Comparative Analyses of Tick Genomes Elucidate Their Genetic Diversity and Vector Capacities.</title>
        <authorList>
            <consortium name="Tick Genome and Microbiome Consortium (TIGMIC)"/>
            <person name="Jia N."/>
            <person name="Wang J."/>
            <person name="Shi W."/>
            <person name="Du L."/>
            <person name="Sun Y."/>
            <person name="Zhan W."/>
            <person name="Jiang J.F."/>
            <person name="Wang Q."/>
            <person name="Zhang B."/>
            <person name="Ji P."/>
            <person name="Bell-Sakyi L."/>
            <person name="Cui X.M."/>
            <person name="Yuan T.T."/>
            <person name="Jiang B.G."/>
            <person name="Yang W.F."/>
            <person name="Lam T.T."/>
            <person name="Chang Q.C."/>
            <person name="Ding S.J."/>
            <person name="Wang X.J."/>
            <person name="Zhu J.G."/>
            <person name="Ruan X.D."/>
            <person name="Zhao L."/>
            <person name="Wei J.T."/>
            <person name="Ye R.Z."/>
            <person name="Que T.C."/>
            <person name="Du C.H."/>
            <person name="Zhou Y.H."/>
            <person name="Cheng J.X."/>
            <person name="Dai P.F."/>
            <person name="Guo W.B."/>
            <person name="Han X.H."/>
            <person name="Huang E.J."/>
            <person name="Li L.F."/>
            <person name="Wei W."/>
            <person name="Gao Y.C."/>
            <person name="Liu J.Z."/>
            <person name="Shao H.Z."/>
            <person name="Wang X."/>
            <person name="Wang C.C."/>
            <person name="Yang T.C."/>
            <person name="Huo Q.B."/>
            <person name="Li W."/>
            <person name="Chen H.Y."/>
            <person name="Chen S.E."/>
            <person name="Zhou L.G."/>
            <person name="Ni X.B."/>
            <person name="Tian J.H."/>
            <person name="Sheng Y."/>
            <person name="Liu T."/>
            <person name="Pan Y.S."/>
            <person name="Xia L.Y."/>
            <person name="Li J."/>
            <person name="Zhao F."/>
            <person name="Cao W.C."/>
        </authorList>
    </citation>
    <scope>NUCLEOTIDE SEQUENCE [LARGE SCALE GENOMIC DNA]</scope>
    <source>
        <tissue evidence="2">Larvae</tissue>
    </source>
</reference>
<keyword evidence="1" id="KW-0812">Transmembrane</keyword>
<keyword evidence="1" id="KW-1133">Transmembrane helix</keyword>
<keyword evidence="3" id="KW-1185">Reference proteome</keyword>
<comment type="caution">
    <text evidence="2">The sequence shown here is derived from an EMBL/GenBank/DDBJ whole genome shotgun (WGS) entry which is preliminary data.</text>
</comment>
<sequence length="174" mass="19528">MANLVMRNNVLFDRLAGGDQYGDVFAAPAPQDATTPYYPQCQIAPTPGRSVYQERKREHQDEWFPGVCSLLAAILMLVLVGGAIFMLMSLGFQFTGRRYGHYYFLELGGPGVPLDTLVAPDYNLVAPEYTRPEVETPQKHPHPWKMADPPKGGQVRLIWVTQRAVLLMRSGRHV</sequence>